<proteinExistence type="predicted"/>
<reference evidence="1 2" key="1">
    <citation type="journal article" date="2014" name="PLoS ONE">
        <title>Improving the Safety of Staphylococcus aureus Polyvalent Phages by Their Production on a Staphylococcus xylosus Strain.</title>
        <authorList>
            <person name="El Haddad L."/>
            <person name="Ben Abdallah N."/>
            <person name="Plante P.L."/>
            <person name="Dumaresq J."/>
            <person name="Katsarava R."/>
            <person name="Labrie S."/>
            <person name="Corbeil J."/>
            <person name="St-Gelais D."/>
            <person name="Moineau S."/>
        </authorList>
    </citation>
    <scope>NUCLEOTIDE SEQUENCE [LARGE SCALE GENOMIC DNA]</scope>
</reference>
<dbReference type="RefSeq" id="YP_009098342.1">
    <property type="nucleotide sequence ID" value="NC_025417.1"/>
</dbReference>
<protein>
    <submittedName>
        <fullName evidence="1">Uncharacterized protein</fullName>
    </submittedName>
</protein>
<dbReference type="EMBL" id="KC012913">
    <property type="protein sequence ID" value="AFX93459.1"/>
    <property type="molecule type" value="Genomic_DNA"/>
</dbReference>
<organism evidence="1 2">
    <name type="scientific">Staphylococcus phage Team1</name>
    <dbReference type="NCBI Taxonomy" id="1262512"/>
    <lineage>
        <taxon>Viruses</taxon>
        <taxon>Duplodnaviria</taxon>
        <taxon>Heunggongvirae</taxon>
        <taxon>Uroviricota</taxon>
        <taxon>Caudoviricetes</taxon>
        <taxon>Herelleviridae</taxon>
        <taxon>Twortvirinae</taxon>
        <taxon>Kayvirus</taxon>
        <taxon>Kayvirus G1</taxon>
    </lineage>
</organism>
<dbReference type="SMR" id="A0A075BDY5"/>
<dbReference type="GeneID" id="22276605"/>
<accession>A0A075BDY5</accession>
<evidence type="ECO:0000313" key="1">
    <source>
        <dbReference type="EMBL" id="AFX93459.1"/>
    </source>
</evidence>
<sequence length="81" mass="9955">MIYKISKHNYYSRFEHSTYPPDEGFAYVDYVDVILIGVDNPRKRKIITLKVNEFNPDDYRVGHKYNIIKILWFEKWEWLKP</sequence>
<dbReference type="Proteomes" id="UP000028568">
    <property type="component" value="Segment"/>
</dbReference>
<name>A0A075BDY5_9CAUD</name>
<dbReference type="KEGG" id="vg:22276605"/>
<evidence type="ECO:0000313" key="2">
    <source>
        <dbReference type="Proteomes" id="UP000028568"/>
    </source>
</evidence>